<dbReference type="PANTHER" id="PTHR35861:SF1">
    <property type="entry name" value="PHAGE TAIL SHEATH PROTEIN"/>
    <property type="match status" value="1"/>
</dbReference>
<feature type="domain" description="Tail sheath protein C-terminal" evidence="2">
    <location>
        <begin position="414"/>
        <end position="517"/>
    </location>
</feature>
<comment type="similarity">
    <text evidence="1">Belongs to the myoviridae tail sheath protein family.</text>
</comment>
<dbReference type="EMBL" id="JANHOH010000001">
    <property type="protein sequence ID" value="MCQ6957532.1"/>
    <property type="molecule type" value="Genomic_DNA"/>
</dbReference>
<protein>
    <submittedName>
        <fullName evidence="3">Phage tail sheath subtilisin-like domain-containing protein</fullName>
    </submittedName>
</protein>
<dbReference type="Gene3D" id="3.40.50.11780">
    <property type="match status" value="2"/>
</dbReference>
<dbReference type="InterPro" id="IPR020287">
    <property type="entry name" value="Tail_sheath_C"/>
</dbReference>
<gene>
    <name evidence="3" type="ORF">NPE20_06175</name>
</gene>
<dbReference type="InterPro" id="IPR052042">
    <property type="entry name" value="Tail_sheath_structural"/>
</dbReference>
<dbReference type="Pfam" id="PF17482">
    <property type="entry name" value="Phage_sheath_1C"/>
    <property type="match status" value="1"/>
</dbReference>
<comment type="caution">
    <text evidence="3">The sequence shown here is derived from an EMBL/GenBank/DDBJ whole genome shotgun (WGS) entry which is preliminary data.</text>
</comment>
<evidence type="ECO:0000259" key="2">
    <source>
        <dbReference type="Pfam" id="PF17482"/>
    </source>
</evidence>
<evidence type="ECO:0000313" key="3">
    <source>
        <dbReference type="EMBL" id="MCQ6957532.1"/>
    </source>
</evidence>
<proteinExistence type="inferred from homology"/>
<evidence type="ECO:0000313" key="4">
    <source>
        <dbReference type="Proteomes" id="UP001204376"/>
    </source>
</evidence>
<dbReference type="RefSeq" id="WP_256537737.1">
    <property type="nucleotide sequence ID" value="NZ_JANHOH010000001.1"/>
</dbReference>
<name>A0ABT1SZ44_9SPHI</name>
<reference evidence="3 4" key="1">
    <citation type="submission" date="2022-07" db="EMBL/GenBank/DDBJ databases">
        <title>Mucilaginibacter sp. JC4.</title>
        <authorList>
            <person name="Le V."/>
            <person name="Ko S.-R."/>
            <person name="Ahn C.-Y."/>
            <person name="Oh H.-M."/>
        </authorList>
    </citation>
    <scope>NUCLEOTIDE SEQUENCE [LARGE SCALE GENOMIC DNA]</scope>
    <source>
        <strain evidence="3 4">JC4</strain>
    </source>
</reference>
<accession>A0ABT1SZ44</accession>
<dbReference type="Proteomes" id="UP001204376">
    <property type="component" value="Unassembled WGS sequence"/>
</dbReference>
<organism evidence="3 4">
    <name type="scientific">Mucilaginibacter aquariorum</name>
    <dbReference type="NCBI Taxonomy" id="2967225"/>
    <lineage>
        <taxon>Bacteria</taxon>
        <taxon>Pseudomonadati</taxon>
        <taxon>Bacteroidota</taxon>
        <taxon>Sphingobacteriia</taxon>
        <taxon>Sphingobacteriales</taxon>
        <taxon>Sphingobacteriaceae</taxon>
        <taxon>Mucilaginibacter</taxon>
    </lineage>
</organism>
<keyword evidence="4" id="KW-1185">Reference proteome</keyword>
<sequence>MSVQPTYPGVYVQEIPSGVRTIVGVATSITAFIGSALKGPANQPVTINSYSDFERTFGGLWVKSMMGYAVKDFYLNGGSQAIIVRIENGATASTINLPTLGSPVGALSLKAASNGIWGNKLKASVNYQTKDADSAVPDNRLFNLIVFEDTDGGVKETFLNVSTNANDPRFVTRVLLQSSVLVRVNGVVPVARPIASVPLNPPGSGFTSVAAAGGSDGIDLTSVQYLGSEVNKTGIYALKNVDLFNLLSIPPAVRGGDTDIQVYKQAMKLCVAKRAILLVDSPAAWEANAANAPANAIAGLGALGLNGPDARNAALYFPRVKLADQLRDGQTDVFVPSGIIAGVIARTDTTRGAWKSPAGIDASLNGVQGVNVTLSDEENGQLNPLGINVLRNFPIVGSVVWGARTLRGADQLADDYKYIAVRRTALLIEESLYRGTQWVVFEPNDEPLWAQIRLNVGAFMHNLFRQGAFQGTTPKDAYLVKCDKETTTQNDINLGIVNILVGFAPLKPAEFVFIKIQQLTGQIDT</sequence>
<evidence type="ECO:0000256" key="1">
    <source>
        <dbReference type="ARBA" id="ARBA00008005"/>
    </source>
</evidence>
<dbReference type="PANTHER" id="PTHR35861">
    <property type="match status" value="1"/>
</dbReference>